<evidence type="ECO:0000313" key="2">
    <source>
        <dbReference type="EMBL" id="GAX86223.1"/>
    </source>
</evidence>
<reference evidence="2 3" key="1">
    <citation type="submission" date="2017-08" db="EMBL/GenBank/DDBJ databases">
        <title>Acidophilic green algal genome provides insights into adaptation to an acidic environment.</title>
        <authorList>
            <person name="Hirooka S."/>
            <person name="Hirose Y."/>
            <person name="Kanesaki Y."/>
            <person name="Higuchi S."/>
            <person name="Fujiwara T."/>
            <person name="Onuma R."/>
            <person name="Era A."/>
            <person name="Ohbayashi R."/>
            <person name="Uzuka A."/>
            <person name="Nozaki H."/>
            <person name="Yoshikawa H."/>
            <person name="Miyagishima S.Y."/>
        </authorList>
    </citation>
    <scope>NUCLEOTIDE SEQUENCE [LARGE SCALE GENOMIC DNA]</scope>
    <source>
        <strain evidence="2 3">NIES-2499</strain>
    </source>
</reference>
<sequence>MSTTWAGHVWPLLTLSNRSPLLSSRKSPTHRNAIALCTVTVLCCIFLSVCLRGLSYSSRPEYKQGSILISYAYYEKDAIQRSNFELFLKLGTDLSPTGQHIHWNFVISTETCSPCRNIFTKASAYTQGPEHLGVRKATTQGSRTLIYRTENTGMDIASHNVSFSYLQHIGRLRLFRYFIMINSSAKGPFQPAYMPPDWHWTHAYIVRFKGDIHAVASSMVCLPTEDEGGPGPRIESWAYAVDQLGLRALQESGAYNMRTCKGCKGRDSIILSGEYSIGLTMIRFGYNMATLMLKYSQDVDWRDPIHWKCNDNVHPSRHGTYDGISLNPFETVFVKSTWHVAEPYTRRYAGWLSRHRQGMSGTEGTTNQLLYKFAISEFAQGHNKLAEGYNLSSAISQWQAHEESISIKMV</sequence>
<proteinExistence type="predicted"/>
<gene>
    <name evidence="2" type="ORF">CEUSTIGMA_g13636.t1</name>
</gene>
<dbReference type="AlphaFoldDB" id="A0A250XT87"/>
<dbReference type="STRING" id="1157962.A0A250XT87"/>
<keyword evidence="1" id="KW-1133">Transmembrane helix</keyword>
<accession>A0A250XT87</accession>
<dbReference type="EMBL" id="BEGY01000246">
    <property type="protein sequence ID" value="GAX86223.1"/>
    <property type="molecule type" value="Genomic_DNA"/>
</dbReference>
<comment type="caution">
    <text evidence="2">The sequence shown here is derived from an EMBL/GenBank/DDBJ whole genome shotgun (WGS) entry which is preliminary data.</text>
</comment>
<keyword evidence="1" id="KW-0472">Membrane</keyword>
<name>A0A250XT87_9CHLO</name>
<dbReference type="OrthoDB" id="526941at2759"/>
<keyword evidence="1" id="KW-0812">Transmembrane</keyword>
<keyword evidence="3" id="KW-1185">Reference proteome</keyword>
<protein>
    <submittedName>
        <fullName evidence="2">Uncharacterized protein</fullName>
    </submittedName>
</protein>
<evidence type="ECO:0000313" key="3">
    <source>
        <dbReference type="Proteomes" id="UP000232323"/>
    </source>
</evidence>
<evidence type="ECO:0000256" key="1">
    <source>
        <dbReference type="SAM" id="Phobius"/>
    </source>
</evidence>
<feature type="transmembrane region" description="Helical" evidence="1">
    <location>
        <begin position="33"/>
        <end position="54"/>
    </location>
</feature>
<dbReference type="Proteomes" id="UP000232323">
    <property type="component" value="Unassembled WGS sequence"/>
</dbReference>
<organism evidence="2 3">
    <name type="scientific">Chlamydomonas eustigma</name>
    <dbReference type="NCBI Taxonomy" id="1157962"/>
    <lineage>
        <taxon>Eukaryota</taxon>
        <taxon>Viridiplantae</taxon>
        <taxon>Chlorophyta</taxon>
        <taxon>core chlorophytes</taxon>
        <taxon>Chlorophyceae</taxon>
        <taxon>CS clade</taxon>
        <taxon>Chlamydomonadales</taxon>
        <taxon>Chlamydomonadaceae</taxon>
        <taxon>Chlamydomonas</taxon>
    </lineage>
</organism>